<comment type="subcellular location">
    <subcellularLocation>
        <location evidence="1">Periplasm</location>
    </subcellularLocation>
</comment>
<reference evidence="5 6" key="1">
    <citation type="journal article" date="2012" name="J. Bacteriol.">
        <title>Genome Sequence of Nitratireductor indicus Type Strain C115.</title>
        <authorList>
            <person name="Lai Q."/>
            <person name="Li G."/>
            <person name="Yu Z."/>
            <person name="Shao Z."/>
        </authorList>
    </citation>
    <scope>NUCLEOTIDE SEQUENCE [LARGE SCALE GENOMIC DNA]</scope>
    <source>
        <strain evidence="5 6">C115</strain>
    </source>
</reference>
<dbReference type="Gene3D" id="3.40.190.10">
    <property type="entry name" value="Periplasmic binding protein-like II"/>
    <property type="match status" value="1"/>
</dbReference>
<dbReference type="CDD" id="cd08517">
    <property type="entry name" value="PBP2_NikA_DppA_OppA_like_13"/>
    <property type="match status" value="1"/>
</dbReference>
<evidence type="ECO:0000259" key="4">
    <source>
        <dbReference type="Pfam" id="PF00496"/>
    </source>
</evidence>
<evidence type="ECO:0000256" key="3">
    <source>
        <dbReference type="ARBA" id="ARBA00022729"/>
    </source>
</evidence>
<dbReference type="AlphaFoldDB" id="K2NQL3"/>
<gene>
    <name evidence="5" type="ORF">NA8A_15616</name>
</gene>
<dbReference type="Pfam" id="PF00496">
    <property type="entry name" value="SBP_bac_5"/>
    <property type="match status" value="1"/>
</dbReference>
<evidence type="ECO:0000256" key="2">
    <source>
        <dbReference type="ARBA" id="ARBA00005695"/>
    </source>
</evidence>
<dbReference type="STRING" id="721133.SAMN05216176_110185"/>
<dbReference type="PATRIC" id="fig|1231190.3.peg.3234"/>
<protein>
    <submittedName>
        <fullName evidence="5">ABC transporter substrate-binding protein</fullName>
    </submittedName>
</protein>
<dbReference type="InterPro" id="IPR000914">
    <property type="entry name" value="SBP_5_dom"/>
</dbReference>
<dbReference type="InterPro" id="IPR006311">
    <property type="entry name" value="TAT_signal"/>
</dbReference>
<dbReference type="EMBL" id="AMSI01000010">
    <property type="protein sequence ID" value="EKF41650.1"/>
    <property type="molecule type" value="Genomic_DNA"/>
</dbReference>
<comment type="caution">
    <text evidence="5">The sequence shown here is derived from an EMBL/GenBank/DDBJ whole genome shotgun (WGS) entry which is preliminary data.</text>
</comment>
<dbReference type="InterPro" id="IPR039424">
    <property type="entry name" value="SBP_5"/>
</dbReference>
<keyword evidence="3" id="KW-0732">Signal</keyword>
<keyword evidence="6" id="KW-1185">Reference proteome</keyword>
<name>K2NQL3_9HYPH</name>
<dbReference type="OrthoDB" id="9803988at2"/>
<proteinExistence type="inferred from homology"/>
<sequence>MRKRDQFDIPGAGLSRRAILQGIAALSATPFIAMPGMAFAAGEPRYGGSFIVGSGSEPRHLNLNITTDSSTKLISNPVFSKLVGLKTDFTPVADLAKSWKISEDGLVYTFTLEEGVKWHDGEPFSADDVKFTFEKVLFEYHNIGKALGQYVASITTPDPATVVFTLKSPNDVFLTFIASQSYIQPKHLYDGTDIMTNPANTAPVGTGPFKFSEWARGREVVLMRNEDYFRKDRPYVDRIVSRFIPEASSRVRALEAGEVDYLAYFDLPPSMVGTLRDNPDITVVGEGHNAWGSIVELMMNLDKAPYNDVRVRQAITHAIDRQFIIDKANFGLSKVATGPISSQIAWAYNPDTRQYPYAPDTANKLLDEAGLARDGNGVRFKAGIVVTRTIEANVKSAQIIAEQLKNVGIDAEVLAIDDASSSETVYIKRSFDMYVQSLTTGPDPAMGMQRQYISSNIRPIPFTNGIGYRNPQVDDLLMKAASNPDRVKRAELYKEVSAVICEDAALVWLYENAAFSAFNSAFGNLHSWAAESNYNYGDVFWKEGEEKRA</sequence>
<organism evidence="5 6">
    <name type="scientific">Nitratireductor indicus C115</name>
    <dbReference type="NCBI Taxonomy" id="1231190"/>
    <lineage>
        <taxon>Bacteria</taxon>
        <taxon>Pseudomonadati</taxon>
        <taxon>Pseudomonadota</taxon>
        <taxon>Alphaproteobacteria</taxon>
        <taxon>Hyphomicrobiales</taxon>
        <taxon>Phyllobacteriaceae</taxon>
        <taxon>Nitratireductor</taxon>
    </lineage>
</organism>
<dbReference type="SUPFAM" id="SSF53850">
    <property type="entry name" value="Periplasmic binding protein-like II"/>
    <property type="match status" value="1"/>
</dbReference>
<dbReference type="GO" id="GO:0043190">
    <property type="term" value="C:ATP-binding cassette (ABC) transporter complex"/>
    <property type="evidence" value="ECO:0007669"/>
    <property type="project" value="InterPro"/>
</dbReference>
<evidence type="ECO:0000313" key="5">
    <source>
        <dbReference type="EMBL" id="EKF41650.1"/>
    </source>
</evidence>
<dbReference type="Gene3D" id="3.10.105.10">
    <property type="entry name" value="Dipeptide-binding Protein, Domain 3"/>
    <property type="match status" value="1"/>
</dbReference>
<dbReference type="GO" id="GO:0015833">
    <property type="term" value="P:peptide transport"/>
    <property type="evidence" value="ECO:0007669"/>
    <property type="project" value="TreeGrafter"/>
</dbReference>
<comment type="similarity">
    <text evidence="2">Belongs to the bacterial solute-binding protein 5 family.</text>
</comment>
<dbReference type="PANTHER" id="PTHR30290:SF38">
    <property type="entry name" value="D,D-DIPEPTIDE-BINDING PERIPLASMIC PROTEIN DDPA-RELATED"/>
    <property type="match status" value="1"/>
</dbReference>
<dbReference type="PANTHER" id="PTHR30290">
    <property type="entry name" value="PERIPLASMIC BINDING COMPONENT OF ABC TRANSPORTER"/>
    <property type="match status" value="1"/>
</dbReference>
<accession>K2NQL3</accession>
<evidence type="ECO:0000256" key="1">
    <source>
        <dbReference type="ARBA" id="ARBA00004418"/>
    </source>
</evidence>
<dbReference type="eggNOG" id="COG0747">
    <property type="taxonomic scope" value="Bacteria"/>
</dbReference>
<dbReference type="Gene3D" id="3.90.76.10">
    <property type="entry name" value="Dipeptide-binding Protein, Domain 1"/>
    <property type="match status" value="1"/>
</dbReference>
<dbReference type="PIRSF" id="PIRSF002741">
    <property type="entry name" value="MppA"/>
    <property type="match status" value="1"/>
</dbReference>
<dbReference type="GO" id="GO:0030288">
    <property type="term" value="C:outer membrane-bounded periplasmic space"/>
    <property type="evidence" value="ECO:0007669"/>
    <property type="project" value="UniProtKB-ARBA"/>
</dbReference>
<evidence type="ECO:0000313" key="6">
    <source>
        <dbReference type="Proteomes" id="UP000007374"/>
    </source>
</evidence>
<dbReference type="GO" id="GO:1904680">
    <property type="term" value="F:peptide transmembrane transporter activity"/>
    <property type="evidence" value="ECO:0007669"/>
    <property type="project" value="TreeGrafter"/>
</dbReference>
<dbReference type="Proteomes" id="UP000007374">
    <property type="component" value="Unassembled WGS sequence"/>
</dbReference>
<dbReference type="InterPro" id="IPR030678">
    <property type="entry name" value="Peptide/Ni-bd"/>
</dbReference>
<dbReference type="PROSITE" id="PS51318">
    <property type="entry name" value="TAT"/>
    <property type="match status" value="1"/>
</dbReference>
<feature type="domain" description="Solute-binding protein family 5" evidence="4">
    <location>
        <begin position="91"/>
        <end position="453"/>
    </location>
</feature>